<gene>
    <name evidence="1" type="ORF">QGN29_08130</name>
</gene>
<proteinExistence type="predicted"/>
<name>A0AA52EFE5_9PROT</name>
<dbReference type="AlphaFoldDB" id="A0AA52EFE5"/>
<sequence>MAKKSEGPQIIIANRLDDGRVVFLSKAGGWSVTLNNAVQADNPEQLKALLETAVKSVDANIIVSPEPIDAALSGGGAFFEPSHIKYKIQSQGPTVRPDLGYQAADIKQAGTA</sequence>
<keyword evidence="2" id="KW-1185">Reference proteome</keyword>
<dbReference type="EMBL" id="CP123872">
    <property type="protein sequence ID" value="WND01527.1"/>
    <property type="molecule type" value="Genomic_DNA"/>
</dbReference>
<evidence type="ECO:0000313" key="1">
    <source>
        <dbReference type="EMBL" id="WND01527.1"/>
    </source>
</evidence>
<accession>A0AA52EFE5</accession>
<reference evidence="1" key="1">
    <citation type="submission" date="2023-04" db="EMBL/GenBank/DDBJ databases">
        <title>Complete genome sequence of Temperatibacter marinus.</title>
        <authorList>
            <person name="Rong J.-C."/>
            <person name="Yi M.-L."/>
            <person name="Zhao Q."/>
        </authorList>
    </citation>
    <scope>NUCLEOTIDE SEQUENCE</scope>
    <source>
        <strain evidence="1">NBRC 110045</strain>
    </source>
</reference>
<dbReference type="Proteomes" id="UP001268683">
    <property type="component" value="Chromosome"/>
</dbReference>
<dbReference type="InterPro" id="IPR021270">
    <property type="entry name" value="DUF2849"/>
</dbReference>
<dbReference type="Pfam" id="PF11011">
    <property type="entry name" value="DUF2849"/>
    <property type="match status" value="1"/>
</dbReference>
<evidence type="ECO:0000313" key="2">
    <source>
        <dbReference type="Proteomes" id="UP001268683"/>
    </source>
</evidence>
<dbReference type="KEGG" id="tmk:QGN29_08130"/>
<protein>
    <submittedName>
        <fullName evidence="1">DUF2849 domain-containing protein</fullName>
    </submittedName>
</protein>
<dbReference type="RefSeq" id="WP_310797355.1">
    <property type="nucleotide sequence ID" value="NZ_CP123872.1"/>
</dbReference>
<organism evidence="1 2">
    <name type="scientific">Temperatibacter marinus</name>
    <dbReference type="NCBI Taxonomy" id="1456591"/>
    <lineage>
        <taxon>Bacteria</taxon>
        <taxon>Pseudomonadati</taxon>
        <taxon>Pseudomonadota</taxon>
        <taxon>Alphaproteobacteria</taxon>
        <taxon>Kordiimonadales</taxon>
        <taxon>Temperatibacteraceae</taxon>
        <taxon>Temperatibacter</taxon>
    </lineage>
</organism>